<evidence type="ECO:0000256" key="5">
    <source>
        <dbReference type="ARBA" id="ARBA00022908"/>
    </source>
</evidence>
<evidence type="ECO:0000313" key="12">
    <source>
        <dbReference type="EMBL" id="OGY46500.1"/>
    </source>
</evidence>
<dbReference type="GO" id="GO:0007059">
    <property type="term" value="P:chromosome segregation"/>
    <property type="evidence" value="ECO:0007669"/>
    <property type="project" value="UniProtKB-KW"/>
</dbReference>
<proteinExistence type="predicted"/>
<accession>A0A1G1Y3Z3</accession>
<evidence type="ECO:0000256" key="3">
    <source>
        <dbReference type="ARBA" id="ARBA00022618"/>
    </source>
</evidence>
<keyword evidence="6 9" id="KW-0238">DNA-binding</keyword>
<evidence type="ECO:0000259" key="10">
    <source>
        <dbReference type="PROSITE" id="PS51898"/>
    </source>
</evidence>
<comment type="subcellular location">
    <subcellularLocation>
        <location evidence="1">Cytoplasm</location>
    </subcellularLocation>
</comment>
<sequence>MNKSATPLVKHITDFLDYSDVVKGLSSNSVENYGRFLKRFTDWLIKEGLDNLKPHELTSEHIYRYRLFLSRSKSPKDGRYLKKTTQNYYLIALRALLTYFAAKDIVALPADKIILVREKSVKKVSFLSIDQVERLLLSPAGKTIIDLRDGAILEVLFSTGMRVGELVALNRDQINIEYIKKRGVTDLELPITGKGGYTRTVYFSPRALEALDRYLSLRKDFDPALFVNFRKDKKAETKRLTTRSVERLIKDYVKIAGLPISTTPHTLRHSYATDLLEQGVDLRTIQEFLGHRNIVTTQIYTHVTSQHLRDVHRAFHSGRKLKK</sequence>
<dbReference type="SUPFAM" id="SSF56349">
    <property type="entry name" value="DNA breaking-rejoining enzymes"/>
    <property type="match status" value="1"/>
</dbReference>
<dbReference type="EMBL" id="MHIE01000003">
    <property type="protein sequence ID" value="OGY46500.1"/>
    <property type="molecule type" value="Genomic_DNA"/>
</dbReference>
<evidence type="ECO:0000256" key="1">
    <source>
        <dbReference type="ARBA" id="ARBA00004496"/>
    </source>
</evidence>
<dbReference type="Gene3D" id="1.10.443.10">
    <property type="entry name" value="Intergrase catalytic core"/>
    <property type="match status" value="1"/>
</dbReference>
<dbReference type="GO" id="GO:0003677">
    <property type="term" value="F:DNA binding"/>
    <property type="evidence" value="ECO:0007669"/>
    <property type="project" value="UniProtKB-UniRule"/>
</dbReference>
<dbReference type="GO" id="GO:0015074">
    <property type="term" value="P:DNA integration"/>
    <property type="evidence" value="ECO:0007669"/>
    <property type="project" value="UniProtKB-KW"/>
</dbReference>
<keyword evidence="5" id="KW-0229">DNA integration</keyword>
<keyword evidence="8" id="KW-0131">Cell cycle</keyword>
<dbReference type="GO" id="GO:0005737">
    <property type="term" value="C:cytoplasm"/>
    <property type="evidence" value="ECO:0007669"/>
    <property type="project" value="UniProtKB-SubCell"/>
</dbReference>
<gene>
    <name evidence="12" type="ORF">A2744_03575</name>
</gene>
<keyword evidence="3" id="KW-0132">Cell division</keyword>
<dbReference type="Pfam" id="PF02899">
    <property type="entry name" value="Phage_int_SAM_1"/>
    <property type="match status" value="1"/>
</dbReference>
<reference evidence="12 13" key="1">
    <citation type="journal article" date="2016" name="Nat. Commun.">
        <title>Thousands of microbial genomes shed light on interconnected biogeochemical processes in an aquifer system.</title>
        <authorList>
            <person name="Anantharaman K."/>
            <person name="Brown C.T."/>
            <person name="Hug L.A."/>
            <person name="Sharon I."/>
            <person name="Castelle C.J."/>
            <person name="Probst A.J."/>
            <person name="Thomas B.C."/>
            <person name="Singh A."/>
            <person name="Wilkins M.J."/>
            <person name="Karaoz U."/>
            <person name="Brodie E.L."/>
            <person name="Williams K.H."/>
            <person name="Hubbard S.S."/>
            <person name="Banfield J.F."/>
        </authorList>
    </citation>
    <scope>NUCLEOTIDE SEQUENCE [LARGE SCALE GENOMIC DNA]</scope>
</reference>
<dbReference type="InterPro" id="IPR011010">
    <property type="entry name" value="DNA_brk_join_enz"/>
</dbReference>
<evidence type="ECO:0000256" key="9">
    <source>
        <dbReference type="PROSITE-ProRule" id="PRU01248"/>
    </source>
</evidence>
<evidence type="ECO:0000256" key="4">
    <source>
        <dbReference type="ARBA" id="ARBA00022829"/>
    </source>
</evidence>
<dbReference type="GO" id="GO:0051301">
    <property type="term" value="P:cell division"/>
    <property type="evidence" value="ECO:0007669"/>
    <property type="project" value="UniProtKB-KW"/>
</dbReference>
<evidence type="ECO:0000256" key="7">
    <source>
        <dbReference type="ARBA" id="ARBA00023172"/>
    </source>
</evidence>
<protein>
    <recommendedName>
        <fullName evidence="14">Tyrosine recombinase XerC</fullName>
    </recommendedName>
</protein>
<dbReference type="Gene3D" id="1.10.150.130">
    <property type="match status" value="1"/>
</dbReference>
<keyword evidence="7" id="KW-0233">DNA recombination</keyword>
<dbReference type="InterPro" id="IPR002104">
    <property type="entry name" value="Integrase_catalytic"/>
</dbReference>
<comment type="caution">
    <text evidence="12">The sequence shown here is derived from an EMBL/GenBank/DDBJ whole genome shotgun (WGS) entry which is preliminary data.</text>
</comment>
<dbReference type="Proteomes" id="UP000178240">
    <property type="component" value="Unassembled WGS sequence"/>
</dbReference>
<dbReference type="InterPro" id="IPR004107">
    <property type="entry name" value="Integrase_SAM-like_N"/>
</dbReference>
<feature type="domain" description="Core-binding (CB)" evidence="11">
    <location>
        <begin position="6"/>
        <end position="101"/>
    </location>
</feature>
<organism evidence="12 13">
    <name type="scientific">Candidatus Buchananbacteria bacterium RIFCSPHIGHO2_01_FULL_44_11</name>
    <dbReference type="NCBI Taxonomy" id="1797535"/>
    <lineage>
        <taxon>Bacteria</taxon>
        <taxon>Candidatus Buchananiibacteriota</taxon>
    </lineage>
</organism>
<evidence type="ECO:0000259" key="11">
    <source>
        <dbReference type="PROSITE" id="PS51900"/>
    </source>
</evidence>
<feature type="domain" description="Tyr recombinase" evidence="10">
    <location>
        <begin position="122"/>
        <end position="313"/>
    </location>
</feature>
<dbReference type="InterPro" id="IPR013762">
    <property type="entry name" value="Integrase-like_cat_sf"/>
</dbReference>
<dbReference type="PANTHER" id="PTHR30349:SF77">
    <property type="entry name" value="TYROSINE RECOMBINASE XERC"/>
    <property type="match status" value="1"/>
</dbReference>
<dbReference type="InterPro" id="IPR010998">
    <property type="entry name" value="Integrase_recombinase_N"/>
</dbReference>
<keyword evidence="2" id="KW-0963">Cytoplasm</keyword>
<keyword evidence="4" id="KW-0159">Chromosome partition</keyword>
<evidence type="ECO:0000313" key="13">
    <source>
        <dbReference type="Proteomes" id="UP000178240"/>
    </source>
</evidence>
<evidence type="ECO:0000256" key="8">
    <source>
        <dbReference type="ARBA" id="ARBA00023306"/>
    </source>
</evidence>
<dbReference type="PROSITE" id="PS51900">
    <property type="entry name" value="CB"/>
    <property type="match status" value="1"/>
</dbReference>
<dbReference type="SUPFAM" id="SSF47823">
    <property type="entry name" value="lambda integrase-like, N-terminal domain"/>
    <property type="match status" value="1"/>
</dbReference>
<dbReference type="PROSITE" id="PS51898">
    <property type="entry name" value="TYR_RECOMBINASE"/>
    <property type="match status" value="1"/>
</dbReference>
<dbReference type="STRING" id="1797535.A2744_03575"/>
<dbReference type="AlphaFoldDB" id="A0A1G1Y3Z3"/>
<name>A0A1G1Y3Z3_9BACT</name>
<evidence type="ECO:0008006" key="14">
    <source>
        <dbReference type="Google" id="ProtNLM"/>
    </source>
</evidence>
<evidence type="ECO:0000256" key="2">
    <source>
        <dbReference type="ARBA" id="ARBA00022490"/>
    </source>
</evidence>
<dbReference type="Pfam" id="PF00589">
    <property type="entry name" value="Phage_integrase"/>
    <property type="match status" value="1"/>
</dbReference>
<dbReference type="GO" id="GO:0006310">
    <property type="term" value="P:DNA recombination"/>
    <property type="evidence" value="ECO:0007669"/>
    <property type="project" value="UniProtKB-KW"/>
</dbReference>
<dbReference type="InterPro" id="IPR044068">
    <property type="entry name" value="CB"/>
</dbReference>
<dbReference type="PANTHER" id="PTHR30349">
    <property type="entry name" value="PHAGE INTEGRASE-RELATED"/>
    <property type="match status" value="1"/>
</dbReference>
<evidence type="ECO:0000256" key="6">
    <source>
        <dbReference type="ARBA" id="ARBA00023125"/>
    </source>
</evidence>
<dbReference type="InterPro" id="IPR050090">
    <property type="entry name" value="Tyrosine_recombinase_XerCD"/>
</dbReference>